<evidence type="ECO:0000313" key="2">
    <source>
        <dbReference type="Proteomes" id="UP000176445"/>
    </source>
</evidence>
<organism evidence="1 2">
    <name type="scientific">Candidatus Kaiserbacteria bacterium RIFCSPHIGHO2_01_FULL_54_36b</name>
    <dbReference type="NCBI Taxonomy" id="1798483"/>
    <lineage>
        <taxon>Bacteria</taxon>
        <taxon>Candidatus Kaiseribacteriota</taxon>
    </lineage>
</organism>
<comment type="caution">
    <text evidence="1">The sequence shown here is derived from an EMBL/GenBank/DDBJ whole genome shotgun (WGS) entry which is preliminary data.</text>
</comment>
<accession>A0A1F6CQY5</accession>
<proteinExistence type="predicted"/>
<name>A0A1F6CQY5_9BACT</name>
<dbReference type="EMBL" id="MFKW01000026">
    <property type="protein sequence ID" value="OGG51500.1"/>
    <property type="molecule type" value="Genomic_DNA"/>
</dbReference>
<sequence>MTSEFTEQDFKEIEGFFPTGLRGEPNRHWTEMTYTKRAEMLRNHRRHGEVVAFYYRHPERRMLPVVHIYPTFCPGNAMGEHGHITTLLLAYAIVGALLNVTEWNKDSLNSIEIKYGGLGSGDEALRSLAIHVSIKLCLYARVSAVTSWSVDKSESFTAELAHNIKHEHLPSLDASQMDEIARALCGQARTKVQDWIRKVRTDFEGSYKWRDEELSKLERQFGIR</sequence>
<dbReference type="Proteomes" id="UP000176445">
    <property type="component" value="Unassembled WGS sequence"/>
</dbReference>
<evidence type="ECO:0000313" key="1">
    <source>
        <dbReference type="EMBL" id="OGG51500.1"/>
    </source>
</evidence>
<reference evidence="1 2" key="1">
    <citation type="journal article" date="2016" name="Nat. Commun.">
        <title>Thousands of microbial genomes shed light on interconnected biogeochemical processes in an aquifer system.</title>
        <authorList>
            <person name="Anantharaman K."/>
            <person name="Brown C.T."/>
            <person name="Hug L.A."/>
            <person name="Sharon I."/>
            <person name="Castelle C.J."/>
            <person name="Probst A.J."/>
            <person name="Thomas B.C."/>
            <person name="Singh A."/>
            <person name="Wilkins M.J."/>
            <person name="Karaoz U."/>
            <person name="Brodie E.L."/>
            <person name="Williams K.H."/>
            <person name="Hubbard S.S."/>
            <person name="Banfield J.F."/>
        </authorList>
    </citation>
    <scope>NUCLEOTIDE SEQUENCE [LARGE SCALE GENOMIC DNA]</scope>
</reference>
<protein>
    <submittedName>
        <fullName evidence="1">Uncharacterized protein</fullName>
    </submittedName>
</protein>
<gene>
    <name evidence="1" type="ORF">A2704_04820</name>
</gene>
<dbReference type="AlphaFoldDB" id="A0A1F6CQY5"/>